<feature type="transmembrane region" description="Helical" evidence="22">
    <location>
        <begin position="850"/>
        <end position="869"/>
    </location>
</feature>
<dbReference type="InterPro" id="IPR004001">
    <property type="entry name" value="Actin_CS"/>
</dbReference>
<feature type="transmembrane region" description="Helical" evidence="22">
    <location>
        <begin position="542"/>
        <end position="572"/>
    </location>
</feature>
<feature type="transmembrane region" description="Helical" evidence="22">
    <location>
        <begin position="735"/>
        <end position="760"/>
    </location>
</feature>
<dbReference type="EC" id="2.4.1.256" evidence="7"/>
<comment type="pathway">
    <text evidence="4">Protein modification; protein glycosylation.</text>
</comment>
<gene>
    <name evidence="23" type="ORF">HAX54_036033</name>
</gene>
<feature type="transmembrane region" description="Helical" evidence="22">
    <location>
        <begin position="657"/>
        <end position="677"/>
    </location>
</feature>
<feature type="transmembrane region" description="Helical" evidence="22">
    <location>
        <begin position="780"/>
        <end position="801"/>
    </location>
</feature>
<dbReference type="Pfam" id="PF00022">
    <property type="entry name" value="Actin"/>
    <property type="match status" value="1"/>
</dbReference>
<dbReference type="CDD" id="cd10224">
    <property type="entry name" value="ASKHA_NBD_actin"/>
    <property type="match status" value="1"/>
</dbReference>
<keyword evidence="13" id="KW-0378">Hydrolase</keyword>
<dbReference type="PRINTS" id="PR00190">
    <property type="entry name" value="ACTIN"/>
</dbReference>
<comment type="similarity">
    <text evidence="5 21">Belongs to the actin family.</text>
</comment>
<evidence type="ECO:0000256" key="9">
    <source>
        <dbReference type="ARBA" id="ARBA00022676"/>
    </source>
</evidence>
<keyword evidence="18" id="KW-0206">Cytoskeleton</keyword>
<evidence type="ECO:0000256" key="18">
    <source>
        <dbReference type="ARBA" id="ARBA00023212"/>
    </source>
</evidence>
<feature type="transmembrane region" description="Helical" evidence="22">
    <location>
        <begin position="697"/>
        <end position="714"/>
    </location>
</feature>
<dbReference type="PANTHER" id="PTHR12989:SF10">
    <property type="entry name" value="DOL-P-GLC:GLC(2)MAN(9)GLCNAC(2)-PP-DOL ALPHA-1,2-GLUCOSYLTRANSFERASE-RELATED"/>
    <property type="match status" value="1"/>
</dbReference>
<keyword evidence="9" id="KW-0328">Glycosyltransferase</keyword>
<comment type="caution">
    <text evidence="23">The sequence shown here is derived from an EMBL/GenBank/DDBJ whole genome shotgun (WGS) entry which is preliminary data.</text>
</comment>
<keyword evidence="15" id="KW-0067">ATP-binding</keyword>
<keyword evidence="17 22" id="KW-0472">Membrane</keyword>
<evidence type="ECO:0000256" key="19">
    <source>
        <dbReference type="ARBA" id="ARBA00044727"/>
    </source>
</evidence>
<evidence type="ECO:0000256" key="7">
    <source>
        <dbReference type="ARBA" id="ARBA00011967"/>
    </source>
</evidence>
<name>A0ABS8VII9_DATST</name>
<sequence length="886" mass="100193">MAEAEDIQPLVCDNGTGMVKAGFAGDDAPRAVFPSIVGRPRHTGVMVGMGQKDSYVGDEAQSKRGILSLKYPIEHGIVNNWDDMEKIWHHTFFNELRVAPEEHPVLLTEAPLNPKANREKMTQIMFETFNAPAMYVAIQAVLSLYASGRTTGIVLDSGDGVSHTVPIYEGYALPHAILRLDLAGRDLTEYMVKILTERGYSFTTSAEKEIVRDMKEKLAYLALDFEQELETTKTSSSVEKSYELPDGQVITIGAERFRCPEVLFQPSFIGMEAAGIHETTYNSIMKCDVDIRKDLYGNIVLSGGSTMFPGIADRMSKEITALAPSSMKIKVVAPPERKYSVWIGGSILASLSTFQQKDPNLGGRKKRGDTRIVGKKMGKIGVALIVSSWVVAVSILVNRIVPEPYMDEIFHIPQAQQYCNGNFRSWDPMITTPPGLYIVSLAYVASLFPGLFSMKVGVSFSDACSSSILRSSNGVLAVFCSILVYNILTHLRPSLNDRKLTLRAVVLALYPLHWFFTFLYYTDVASLTAVLASYLMSLKKKYFFSSLVGVLAVLIRQTNIIWIFFIACTGVLDYILNQQKDIADLTDSSQSQGKDAFPVSSQGVGTRSNLRKRRIHNQAAIFSSPIHQMIASTELSSDFSHEVREIISRLWQFKWELIASFWPYLVIMAAFITFVFWNGSIVLGAKEAHTVSPHFAQLMYFSLVSVLFMTPVHFRIGQAAALARSFWKKNKLASFFQLCTALTVGFLSVHFFSIAHPYLIADNRHYTFYLWRKVIKFHWSMKYLLVPLYVYSWISIFNILAKNRRKTWVLVYFLATAATLIPAPLIEFRYYTIPFFFLILHAHVDDDRSWLLMGILYVAINIFTMYMFLFRPFSWVHETGVQRFIW</sequence>
<feature type="transmembrane region" description="Helical" evidence="22">
    <location>
        <begin position="808"/>
        <end position="830"/>
    </location>
</feature>
<dbReference type="EMBL" id="JACEIK010004748">
    <property type="protein sequence ID" value="MCD9646302.1"/>
    <property type="molecule type" value="Genomic_DNA"/>
</dbReference>
<evidence type="ECO:0000256" key="4">
    <source>
        <dbReference type="ARBA" id="ARBA00004922"/>
    </source>
</evidence>
<dbReference type="PANTHER" id="PTHR12989">
    <property type="entry name" value="ALPHA-1,2-GLUCOSYLTRANSFERASE ALG10"/>
    <property type="match status" value="1"/>
</dbReference>
<dbReference type="InterPro" id="IPR016900">
    <property type="entry name" value="Alg10"/>
</dbReference>
<keyword evidence="24" id="KW-1185">Reference proteome</keyword>
<keyword evidence="14" id="KW-0256">Endoplasmic reticulum</keyword>
<evidence type="ECO:0000256" key="2">
    <source>
        <dbReference type="ARBA" id="ARBA00004245"/>
    </source>
</evidence>
<evidence type="ECO:0000256" key="15">
    <source>
        <dbReference type="ARBA" id="ARBA00022840"/>
    </source>
</evidence>
<evidence type="ECO:0000313" key="23">
    <source>
        <dbReference type="EMBL" id="MCD9646302.1"/>
    </source>
</evidence>
<evidence type="ECO:0000256" key="12">
    <source>
        <dbReference type="ARBA" id="ARBA00022741"/>
    </source>
</evidence>
<proteinExistence type="inferred from homology"/>
<dbReference type="SMART" id="SM00268">
    <property type="entry name" value="ACTIN"/>
    <property type="match status" value="1"/>
</dbReference>
<evidence type="ECO:0000256" key="22">
    <source>
        <dbReference type="SAM" id="Phobius"/>
    </source>
</evidence>
<evidence type="ECO:0000256" key="21">
    <source>
        <dbReference type="RuleBase" id="RU000487"/>
    </source>
</evidence>
<evidence type="ECO:0000256" key="10">
    <source>
        <dbReference type="ARBA" id="ARBA00022679"/>
    </source>
</evidence>
<feature type="transmembrane region" description="Helical" evidence="22">
    <location>
        <begin position="434"/>
        <end position="452"/>
    </location>
</feature>
<evidence type="ECO:0000256" key="8">
    <source>
        <dbReference type="ARBA" id="ARBA00018512"/>
    </source>
</evidence>
<organism evidence="23 24">
    <name type="scientific">Datura stramonium</name>
    <name type="common">Jimsonweed</name>
    <name type="synonym">Common thornapple</name>
    <dbReference type="NCBI Taxonomy" id="4076"/>
    <lineage>
        <taxon>Eukaryota</taxon>
        <taxon>Viridiplantae</taxon>
        <taxon>Streptophyta</taxon>
        <taxon>Embryophyta</taxon>
        <taxon>Tracheophyta</taxon>
        <taxon>Spermatophyta</taxon>
        <taxon>Magnoliopsida</taxon>
        <taxon>eudicotyledons</taxon>
        <taxon>Gunneridae</taxon>
        <taxon>Pentapetalae</taxon>
        <taxon>asterids</taxon>
        <taxon>lamiids</taxon>
        <taxon>Solanales</taxon>
        <taxon>Solanaceae</taxon>
        <taxon>Solanoideae</taxon>
        <taxon>Datureae</taxon>
        <taxon>Datura</taxon>
    </lineage>
</organism>
<evidence type="ECO:0000256" key="13">
    <source>
        <dbReference type="ARBA" id="ARBA00022801"/>
    </source>
</evidence>
<keyword evidence="16 22" id="KW-1133">Transmembrane helix</keyword>
<dbReference type="Pfam" id="PF04922">
    <property type="entry name" value="DIE2_ALG10"/>
    <property type="match status" value="1"/>
</dbReference>
<evidence type="ECO:0000256" key="16">
    <source>
        <dbReference type="ARBA" id="ARBA00022989"/>
    </source>
</evidence>
<dbReference type="Gene3D" id="3.90.640.10">
    <property type="entry name" value="Actin, Chain A, domain 4"/>
    <property type="match status" value="1"/>
</dbReference>
<dbReference type="InterPro" id="IPR043129">
    <property type="entry name" value="ATPase_NBD"/>
</dbReference>
<evidence type="ECO:0000256" key="20">
    <source>
        <dbReference type="ARBA" id="ARBA00048064"/>
    </source>
</evidence>
<comment type="subcellular location">
    <subcellularLocation>
        <location evidence="2">Cytoplasm</location>
        <location evidence="2">Cytoskeleton</location>
    </subcellularLocation>
    <subcellularLocation>
        <location evidence="3">Endoplasmic reticulum membrane</location>
        <topology evidence="3">Multi-pass membrane protein</topology>
    </subcellularLocation>
</comment>
<dbReference type="Gene3D" id="3.30.420.40">
    <property type="match status" value="2"/>
</dbReference>
<keyword evidence="18" id="KW-0963">Cytoplasm</keyword>
<protein>
    <recommendedName>
        <fullName evidence="8">Dol-P-Glc:Glc(2)Man(9)GlcNAc(2)-PP-Dol alpha-1,2-glucosyltransferase</fullName>
        <ecNumber evidence="7">2.4.1.256</ecNumber>
    </recommendedName>
</protein>
<dbReference type="InterPro" id="IPR020902">
    <property type="entry name" value="Actin/actin-like_CS"/>
</dbReference>
<comment type="similarity">
    <text evidence="6">Belongs to the ALG10 glucosyltransferase family.</text>
</comment>
<keyword evidence="10" id="KW-0808">Transferase</keyword>
<keyword evidence="11 22" id="KW-0812">Transmembrane</keyword>
<evidence type="ECO:0000313" key="24">
    <source>
        <dbReference type="Proteomes" id="UP000823775"/>
    </source>
</evidence>
<comment type="function">
    <text evidence="1">Actins are highly conserved proteins that are involved in various types of cell motility and are ubiquitously expressed in all eukaryotic cells. Essential component of cell cytoskeleton; plays an important role in cytoplasmic streaming, cell shape determination, cell division, organelle movement and extension growth.</text>
</comment>
<dbReference type="PROSITE" id="PS01132">
    <property type="entry name" value="ACTINS_ACT_LIKE"/>
    <property type="match status" value="1"/>
</dbReference>
<dbReference type="InterPro" id="IPR004000">
    <property type="entry name" value="Actin"/>
</dbReference>
<feature type="transmembrane region" description="Helical" evidence="22">
    <location>
        <begin position="380"/>
        <end position="401"/>
    </location>
</feature>
<evidence type="ECO:0000256" key="3">
    <source>
        <dbReference type="ARBA" id="ARBA00004477"/>
    </source>
</evidence>
<feature type="transmembrane region" description="Helical" evidence="22">
    <location>
        <begin position="500"/>
        <end position="522"/>
    </location>
</feature>
<feature type="transmembrane region" description="Helical" evidence="22">
    <location>
        <begin position="472"/>
        <end position="488"/>
    </location>
</feature>
<evidence type="ECO:0000256" key="14">
    <source>
        <dbReference type="ARBA" id="ARBA00022824"/>
    </source>
</evidence>
<dbReference type="SUPFAM" id="SSF53067">
    <property type="entry name" value="Actin-like ATPase domain"/>
    <property type="match status" value="2"/>
</dbReference>
<keyword evidence="12" id="KW-0547">Nucleotide-binding</keyword>
<evidence type="ECO:0000256" key="17">
    <source>
        <dbReference type="ARBA" id="ARBA00023136"/>
    </source>
</evidence>
<evidence type="ECO:0000256" key="11">
    <source>
        <dbReference type="ARBA" id="ARBA00022692"/>
    </source>
</evidence>
<evidence type="ECO:0000256" key="1">
    <source>
        <dbReference type="ARBA" id="ARBA00003780"/>
    </source>
</evidence>
<reference evidence="23 24" key="1">
    <citation type="journal article" date="2021" name="BMC Genomics">
        <title>Datura genome reveals duplications of psychoactive alkaloid biosynthetic genes and high mutation rate following tissue culture.</title>
        <authorList>
            <person name="Rajewski A."/>
            <person name="Carter-House D."/>
            <person name="Stajich J."/>
            <person name="Litt A."/>
        </authorList>
    </citation>
    <scope>NUCLEOTIDE SEQUENCE [LARGE SCALE GENOMIC DNA]</scope>
    <source>
        <strain evidence="23">AR-01</strain>
    </source>
</reference>
<accession>A0ABS8VII9</accession>
<comment type="function">
    <text evidence="19">Dol-P-Glc:Glc(2)Man(9)GlcNAc(2)-PP-Dol alpha-1,2-glucosyltransferase that operates in the biosynthetic pathway of dolichol-linked oligosaccharides, the glycan precursors employed in protein asparagine (N)-glycosylation. The assembly of dolichol-linked oligosaccharides begins on the cytosolic side of the endoplasmic reticulum membrane and finishes in its lumen. The sequential addition of sugars to dolichol pyrophosphate produces dolichol-linked oligosaccharides containing fourteen sugars, including two GlcNAcs, nine mannoses and three glucoses. Once assembled, the oligosaccharide is transferred from the lipid to nascent proteins by oligosaccharyltransferases. In the lumen of the endoplasmic reticulum, adds the third and last glucose residue from dolichyl phosphate glucose (Dol-P-Glc) onto the lipid-linked oligosaccharide intermediate Glc(2)Man(9)GlcNAc(2)-PP-Dol to produce Glc(3)Man(9)GlcNAc(2)-PP-Dol.</text>
</comment>
<evidence type="ECO:0000256" key="6">
    <source>
        <dbReference type="ARBA" id="ARBA00010600"/>
    </source>
</evidence>
<dbReference type="PROSITE" id="PS00406">
    <property type="entry name" value="ACTINS_1"/>
    <property type="match status" value="1"/>
</dbReference>
<evidence type="ECO:0000256" key="5">
    <source>
        <dbReference type="ARBA" id="ARBA00006752"/>
    </source>
</evidence>
<dbReference type="Proteomes" id="UP000823775">
    <property type="component" value="Unassembled WGS sequence"/>
</dbReference>
<comment type="catalytic activity">
    <reaction evidence="20">
        <text>an alpha-D-Glc-(1-&gt;3)-alpha-D-Glc-(1-&gt;3)-alpha-D-Man-(1-&gt;2)-alpha-D-Man-(1-&gt;2)-alpha-D-Man-(1-&gt;3)-[alpha-D-Man-(1-&gt;2)-alpha-D-Man-(1-&gt;3)-[alpha-D-Man-(1-&gt;2)-alpha-D-Man-(1-&gt;6)]-alpha-D-Man-(1-&gt;6)]-beta-D-Man-(1-&gt;4)-beta-D-GlcNAc-(1-&gt;4)-alpha-D-GlcNAc-diphospho-di-trans,poly-cis-dolichol + a di-trans,poly-cis-dolichyl beta-D-glucosyl phosphate = a alpha-D-Glc-(1-&gt;2)-alpha-D-Glc-(1-&gt;3)-alpha-D-Glc-(1-&gt;3)-alpha-D-Man-(1-&gt;2)-alpha-D-Man-(1-&gt;2)-alpha-D-Man-(1-&gt;3)-[alpha-D-Man-(1-&gt;2)-alpha-D-Man-(1-&gt;3)-[alpha-D-Man-(1-&gt;2)-alpha-D-Man-(1-&gt;6)]-alpha-D-Man-(1-&gt;6)]-beta-D-Man-(1-&gt;4)-beta-D-GlcNAc-(1-&gt;4)-alpha-D-GlcNAc-diphospho-di-trans,poly-cis-dolichol + a di-trans,poly-cis-dolichyl phosphate + H(+)</text>
        <dbReference type="Rhea" id="RHEA:29543"/>
        <dbReference type="Rhea" id="RHEA-COMP:19498"/>
        <dbReference type="Rhea" id="RHEA-COMP:19502"/>
        <dbReference type="Rhea" id="RHEA-COMP:19512"/>
        <dbReference type="Rhea" id="RHEA-COMP:19522"/>
        <dbReference type="ChEBI" id="CHEBI:15378"/>
        <dbReference type="ChEBI" id="CHEBI:57525"/>
        <dbReference type="ChEBI" id="CHEBI:57683"/>
        <dbReference type="ChEBI" id="CHEBI:132522"/>
        <dbReference type="ChEBI" id="CHEBI:132523"/>
        <dbReference type="EC" id="2.4.1.256"/>
    </reaction>
    <physiologicalReaction direction="left-to-right" evidence="20">
        <dbReference type="Rhea" id="RHEA:29544"/>
    </physiologicalReaction>
</comment>